<evidence type="ECO:0000313" key="1">
    <source>
        <dbReference type="EMBL" id="KAJ6808229.1"/>
    </source>
</evidence>
<reference evidence="1" key="2">
    <citation type="submission" date="2023-04" db="EMBL/GenBank/DDBJ databases">
        <authorList>
            <person name="Bruccoleri R.E."/>
            <person name="Oakeley E.J."/>
            <person name="Faust A.-M."/>
            <person name="Dessus-Babus S."/>
            <person name="Altorfer M."/>
            <person name="Burckhardt D."/>
            <person name="Oertli M."/>
            <person name="Naumann U."/>
            <person name="Petersen F."/>
            <person name="Wong J."/>
        </authorList>
    </citation>
    <scope>NUCLEOTIDE SEQUENCE</scope>
    <source>
        <strain evidence="1">GSM-AAB239-AS_SAM_17_03QT</strain>
        <tissue evidence="1">Leaf</tissue>
    </source>
</reference>
<comment type="caution">
    <text evidence="1">The sequence shown here is derived from an EMBL/GenBank/DDBJ whole genome shotgun (WGS) entry which is preliminary data.</text>
</comment>
<evidence type="ECO:0000313" key="2">
    <source>
        <dbReference type="Proteomes" id="UP001140949"/>
    </source>
</evidence>
<dbReference type="EMBL" id="JANAVB010033420">
    <property type="protein sequence ID" value="KAJ6808229.1"/>
    <property type="molecule type" value="Genomic_DNA"/>
</dbReference>
<protein>
    <submittedName>
        <fullName evidence="1">Uncharacterized protein</fullName>
    </submittedName>
</protein>
<dbReference type="Proteomes" id="UP001140949">
    <property type="component" value="Unassembled WGS sequence"/>
</dbReference>
<accession>A0AAX6EWI1</accession>
<gene>
    <name evidence="1" type="ORF">M6B38_167720</name>
</gene>
<sequence>MSRCSCLMCSRPSWVVSCVCVGDVHDRSGCVSKNCPYPWVELACCRGIRCGMKI</sequence>
<proteinExistence type="predicted"/>
<name>A0AAX6EWI1_IRIPA</name>
<keyword evidence="2" id="KW-1185">Reference proteome</keyword>
<dbReference type="AlphaFoldDB" id="A0AAX6EWI1"/>
<reference evidence="1" key="1">
    <citation type="journal article" date="2023" name="GigaByte">
        <title>Genome assembly of the bearded iris, Iris pallida Lam.</title>
        <authorList>
            <person name="Bruccoleri R.E."/>
            <person name="Oakeley E.J."/>
            <person name="Faust A.M.E."/>
            <person name="Altorfer M."/>
            <person name="Dessus-Babus S."/>
            <person name="Burckhardt D."/>
            <person name="Oertli M."/>
            <person name="Naumann U."/>
            <person name="Petersen F."/>
            <person name="Wong J."/>
        </authorList>
    </citation>
    <scope>NUCLEOTIDE SEQUENCE</scope>
    <source>
        <strain evidence="1">GSM-AAB239-AS_SAM_17_03QT</strain>
    </source>
</reference>
<organism evidence="1 2">
    <name type="scientific">Iris pallida</name>
    <name type="common">Sweet iris</name>
    <dbReference type="NCBI Taxonomy" id="29817"/>
    <lineage>
        <taxon>Eukaryota</taxon>
        <taxon>Viridiplantae</taxon>
        <taxon>Streptophyta</taxon>
        <taxon>Embryophyta</taxon>
        <taxon>Tracheophyta</taxon>
        <taxon>Spermatophyta</taxon>
        <taxon>Magnoliopsida</taxon>
        <taxon>Liliopsida</taxon>
        <taxon>Asparagales</taxon>
        <taxon>Iridaceae</taxon>
        <taxon>Iridoideae</taxon>
        <taxon>Irideae</taxon>
        <taxon>Iris</taxon>
    </lineage>
</organism>